<evidence type="ECO:0000256" key="1">
    <source>
        <dbReference type="ARBA" id="ARBA00038048"/>
    </source>
</evidence>
<name>A0A2A2JWZ7_9BILA</name>
<dbReference type="SUPFAM" id="SSF51735">
    <property type="entry name" value="NAD(P)-binding Rossmann-fold domains"/>
    <property type="match status" value="1"/>
</dbReference>
<keyword evidence="4" id="KW-1185">Reference proteome</keyword>
<dbReference type="GO" id="GO:0005811">
    <property type="term" value="C:lipid droplet"/>
    <property type="evidence" value="ECO:0007669"/>
    <property type="project" value="TreeGrafter"/>
</dbReference>
<feature type="domain" description="Saccharopine dehydrogenase NADP binding" evidence="2">
    <location>
        <begin position="9"/>
        <end position="95"/>
    </location>
</feature>
<evidence type="ECO:0000313" key="4">
    <source>
        <dbReference type="Proteomes" id="UP000218231"/>
    </source>
</evidence>
<dbReference type="GO" id="GO:0009247">
    <property type="term" value="P:glycolipid biosynthetic process"/>
    <property type="evidence" value="ECO:0007669"/>
    <property type="project" value="TreeGrafter"/>
</dbReference>
<dbReference type="EMBL" id="LIAE01010131">
    <property type="protein sequence ID" value="PAV66286.1"/>
    <property type="molecule type" value="Genomic_DNA"/>
</dbReference>
<protein>
    <recommendedName>
        <fullName evidence="2">Saccharopine dehydrogenase NADP binding domain-containing protein</fullName>
    </recommendedName>
</protein>
<dbReference type="Proteomes" id="UP000218231">
    <property type="component" value="Unassembled WGS sequence"/>
</dbReference>
<dbReference type="GO" id="GO:0005886">
    <property type="term" value="C:plasma membrane"/>
    <property type="evidence" value="ECO:0007669"/>
    <property type="project" value="TreeGrafter"/>
</dbReference>
<dbReference type="Pfam" id="PF03435">
    <property type="entry name" value="Sacchrp_dh_NADP"/>
    <property type="match status" value="1"/>
</dbReference>
<dbReference type="OrthoDB" id="10268090at2759"/>
<dbReference type="GO" id="GO:0005739">
    <property type="term" value="C:mitochondrion"/>
    <property type="evidence" value="ECO:0007669"/>
    <property type="project" value="TreeGrafter"/>
</dbReference>
<dbReference type="InterPro" id="IPR036291">
    <property type="entry name" value="NAD(P)-bd_dom_sf"/>
</dbReference>
<reference evidence="3 4" key="1">
    <citation type="journal article" date="2017" name="Curr. Biol.">
        <title>Genome architecture and evolution of a unichromosomal asexual nematode.</title>
        <authorList>
            <person name="Fradin H."/>
            <person name="Zegar C."/>
            <person name="Gutwein M."/>
            <person name="Lucas J."/>
            <person name="Kovtun M."/>
            <person name="Corcoran D."/>
            <person name="Baugh L.R."/>
            <person name="Kiontke K."/>
            <person name="Gunsalus K."/>
            <person name="Fitch D.H."/>
            <person name="Piano F."/>
        </authorList>
    </citation>
    <scope>NUCLEOTIDE SEQUENCE [LARGE SCALE GENOMIC DNA]</scope>
    <source>
        <strain evidence="3">PF1309</strain>
    </source>
</reference>
<dbReference type="InterPro" id="IPR051276">
    <property type="entry name" value="Saccharopine_DH-like_oxidrdct"/>
</dbReference>
<dbReference type="STRING" id="2018661.A0A2A2JWZ7"/>
<dbReference type="PANTHER" id="PTHR12286:SF5">
    <property type="entry name" value="SACCHAROPINE DEHYDROGENASE-LIKE OXIDOREDUCTASE"/>
    <property type="match status" value="1"/>
</dbReference>
<proteinExistence type="inferred from homology"/>
<dbReference type="InterPro" id="IPR005097">
    <property type="entry name" value="Sacchrp_dh_NADP-bd"/>
</dbReference>
<organism evidence="3 4">
    <name type="scientific">Diploscapter pachys</name>
    <dbReference type="NCBI Taxonomy" id="2018661"/>
    <lineage>
        <taxon>Eukaryota</taxon>
        <taxon>Metazoa</taxon>
        <taxon>Ecdysozoa</taxon>
        <taxon>Nematoda</taxon>
        <taxon>Chromadorea</taxon>
        <taxon>Rhabditida</taxon>
        <taxon>Rhabditina</taxon>
        <taxon>Rhabditomorpha</taxon>
        <taxon>Rhabditoidea</taxon>
        <taxon>Rhabditidae</taxon>
        <taxon>Diploscapter</taxon>
    </lineage>
</organism>
<gene>
    <name evidence="3" type="ORF">WR25_01239</name>
</gene>
<accession>A0A2A2JWZ7</accession>
<dbReference type="AlphaFoldDB" id="A0A2A2JWZ7"/>
<comment type="similarity">
    <text evidence="1">Belongs to the saccharopine dehydrogenase family.</text>
</comment>
<dbReference type="PANTHER" id="PTHR12286">
    <property type="entry name" value="SACCHAROPINE DEHYDROGENASE-LIKE OXIDOREDUCTASE"/>
    <property type="match status" value="1"/>
</dbReference>
<sequence>MSLRRIDLVVYGATGFTGSRFLEFILKRDIFKNLSIGIAGRNKNKLEELRQHLADFTAKDLSDLLIIVANNDDQKSLEEMAKQSKILVNAVGPFLEKIEAKYSEIAKKNGLFVIGASGMDSMPADLGLHYMRQKFDGDLNHVDAVLSIKYGPQGYSFSAATYQTLIMGIQHAEELKDYRKIIMPNRLPKSEVANEKRRLISWFEDEDVKGWVIPFLGADKSIVTRSQYYDVMKRGLRPVQFEVHLKTQGPHWAIATVVWMFCFSILARNNMTRRYLKKYPQITSFNLFKESGPTPEQMANTFLTYHFIGYGYSNQKLPSEKHKGQPDKKVGTVIAKKNQKITIQMKMIITAPDAYNSTSICLSAAILAMTRDRDKMPKEFGVYTTSAAFSETRIIDYLKNLGIDFKILPERNSKI</sequence>
<evidence type="ECO:0000259" key="2">
    <source>
        <dbReference type="Pfam" id="PF03435"/>
    </source>
</evidence>
<dbReference type="Gene3D" id="3.40.50.720">
    <property type="entry name" value="NAD(P)-binding Rossmann-like Domain"/>
    <property type="match status" value="1"/>
</dbReference>
<comment type="caution">
    <text evidence="3">The sequence shown here is derived from an EMBL/GenBank/DDBJ whole genome shotgun (WGS) entry which is preliminary data.</text>
</comment>
<evidence type="ECO:0000313" key="3">
    <source>
        <dbReference type="EMBL" id="PAV66286.1"/>
    </source>
</evidence>